<dbReference type="InterPro" id="IPR006360">
    <property type="entry name" value="Mtase_MtaA_CmuA"/>
</dbReference>
<dbReference type="PANTHER" id="PTHR47099:SF1">
    <property type="entry name" value="METHYLCOBAMIDE:COM METHYLTRANSFERASE MTBA"/>
    <property type="match status" value="1"/>
</dbReference>
<sequence length="341" mass="36885">MAFMTIRERFLDCLIGSDVDKIPVCSVTQTGTVELMEATGSYWPEAHYNPEKMATLAIGAHKIVGLEGVRYPFDGTDIGQALGCEIKNGTLDSQPSIYKSPCQTKEDALNFSISENILDTERLSTLLDATKIIRGRVGEDVPIIAGMVGPAAIATCIVGVTNYLMWCITNPEIIKHLLKIGTDICIDYSNALFEHGADAICIPDSESGPDLLPPSCFETLFLPLYKKISSNTTGPMILHMCGDATDILDSMAITGFEGLSIEEKVNTKYANDVIGKRACLIGNVAPVDILLSSQPSDVIKDAQRCMDDGVNILAPGCGLAPHTPTKNLKALVYARNEYYKN</sequence>
<evidence type="ECO:0000256" key="6">
    <source>
        <dbReference type="ARBA" id="ARBA00022994"/>
    </source>
</evidence>
<dbReference type="GO" id="GO:0006730">
    <property type="term" value="P:one-carbon metabolic process"/>
    <property type="evidence" value="ECO:0007669"/>
    <property type="project" value="InterPro"/>
</dbReference>
<dbReference type="CDD" id="cd03307">
    <property type="entry name" value="Mta_CmuA_like"/>
    <property type="match status" value="1"/>
</dbReference>
<comment type="cofactor">
    <cofactor evidence="1">
        <name>Zn(2+)</name>
        <dbReference type="ChEBI" id="CHEBI:29105"/>
    </cofactor>
</comment>
<dbReference type="NCBIfam" id="NF040654">
    <property type="entry name" value="MtaA_Meth"/>
    <property type="match status" value="1"/>
</dbReference>
<dbReference type="GO" id="GO:0004853">
    <property type="term" value="F:uroporphyrinogen decarboxylase activity"/>
    <property type="evidence" value="ECO:0007669"/>
    <property type="project" value="InterPro"/>
</dbReference>
<dbReference type="InterPro" id="IPR038071">
    <property type="entry name" value="UROD/MetE-like_sf"/>
</dbReference>
<reference evidence="8" key="1">
    <citation type="submission" date="2018-08" db="EMBL/GenBank/DDBJ databases">
        <title>The metabolism and importance of syntrophic acetate oxidation coupled to methane or sulfide production in haloalkaline environments.</title>
        <authorList>
            <person name="Timmers P.H.A."/>
            <person name="Vavourakis C.D."/>
            <person name="Sorokin D.Y."/>
            <person name="Sinninghe Damste J.S."/>
            <person name="Muyzer G."/>
            <person name="Stams A.J.M."/>
            <person name="Plugge C.M."/>
        </authorList>
    </citation>
    <scope>NUCLEOTIDE SEQUENCE [LARGE SCALE GENOMIC DNA]</scope>
    <source>
        <strain evidence="8">MSAO_Arc3</strain>
    </source>
</reference>
<evidence type="ECO:0000259" key="7">
    <source>
        <dbReference type="Pfam" id="PF01208"/>
    </source>
</evidence>
<dbReference type="NCBIfam" id="NF004889">
    <property type="entry name" value="PRK06252.1"/>
    <property type="match status" value="1"/>
</dbReference>
<protein>
    <submittedName>
        <fullName evidence="8">MtaA/CmuA family methyltransferase</fullName>
        <ecNumber evidence="8">2.1.1.-</ecNumber>
    </submittedName>
</protein>
<dbReference type="PANTHER" id="PTHR47099">
    <property type="entry name" value="METHYLCOBAMIDE:COM METHYLTRANSFERASE MTBA"/>
    <property type="match status" value="1"/>
</dbReference>
<evidence type="ECO:0000256" key="1">
    <source>
        <dbReference type="ARBA" id="ARBA00001947"/>
    </source>
</evidence>
<dbReference type="GO" id="GO:0032259">
    <property type="term" value="P:methylation"/>
    <property type="evidence" value="ECO:0007669"/>
    <property type="project" value="UniProtKB-KW"/>
</dbReference>
<feature type="domain" description="Uroporphyrinogen decarboxylase (URO-D)" evidence="7">
    <location>
        <begin position="7"/>
        <end position="338"/>
    </location>
</feature>
<dbReference type="EC" id="2.1.1.-" evidence="8"/>
<gene>
    <name evidence="8" type="ORF">D5R95_07315</name>
</gene>
<keyword evidence="6" id="KW-0484">Methanogenesis</keyword>
<comment type="caution">
    <text evidence="8">The sequence shown here is derived from an EMBL/GenBank/DDBJ whole genome shotgun (WGS) entry which is preliminary data.</text>
</comment>
<dbReference type="InterPro" id="IPR052024">
    <property type="entry name" value="Methanogen_methyltrans"/>
</dbReference>
<evidence type="ECO:0000256" key="2">
    <source>
        <dbReference type="ARBA" id="ARBA00022603"/>
    </source>
</evidence>
<keyword evidence="2 8" id="KW-0489">Methyltransferase</keyword>
<dbReference type="Gene3D" id="3.20.20.210">
    <property type="match status" value="1"/>
</dbReference>
<dbReference type="NCBIfam" id="TIGR01463">
    <property type="entry name" value="mtaA_cmuA"/>
    <property type="match status" value="1"/>
</dbReference>
<keyword evidence="5" id="KW-0862">Zinc</keyword>
<proteinExistence type="predicted"/>
<name>A0A3R7VRZ8_9EURY</name>
<accession>A0A3R7VRZ8</accession>
<evidence type="ECO:0000256" key="4">
    <source>
        <dbReference type="ARBA" id="ARBA00022723"/>
    </source>
</evidence>
<keyword evidence="3 8" id="KW-0808">Transferase</keyword>
<dbReference type="GO" id="GO:0006779">
    <property type="term" value="P:porphyrin-containing compound biosynthetic process"/>
    <property type="evidence" value="ECO:0007669"/>
    <property type="project" value="InterPro"/>
</dbReference>
<dbReference type="Proteomes" id="UP000284763">
    <property type="component" value="Unassembled WGS sequence"/>
</dbReference>
<dbReference type="AlphaFoldDB" id="A0A3R7VRZ8"/>
<dbReference type="Pfam" id="PF01208">
    <property type="entry name" value="URO-D"/>
    <property type="match status" value="1"/>
</dbReference>
<organism evidence="8">
    <name type="scientific">Methanosalsum natronophilum</name>
    <dbReference type="NCBI Taxonomy" id="768733"/>
    <lineage>
        <taxon>Archaea</taxon>
        <taxon>Methanobacteriati</taxon>
        <taxon>Methanobacteriota</taxon>
        <taxon>Stenosarchaea group</taxon>
        <taxon>Methanomicrobia</taxon>
        <taxon>Methanosarcinales</taxon>
        <taxon>Methanosarcinaceae</taxon>
        <taxon>Methanosalsum</taxon>
    </lineage>
</organism>
<dbReference type="GO" id="GO:0046872">
    <property type="term" value="F:metal ion binding"/>
    <property type="evidence" value="ECO:0007669"/>
    <property type="project" value="UniProtKB-KW"/>
</dbReference>
<evidence type="ECO:0000256" key="3">
    <source>
        <dbReference type="ARBA" id="ARBA00022679"/>
    </source>
</evidence>
<evidence type="ECO:0000256" key="5">
    <source>
        <dbReference type="ARBA" id="ARBA00022833"/>
    </source>
</evidence>
<evidence type="ECO:0000313" key="8">
    <source>
        <dbReference type="EMBL" id="RQD82374.1"/>
    </source>
</evidence>
<dbReference type="InterPro" id="IPR000257">
    <property type="entry name" value="Uroporphyrinogen_deCOase"/>
</dbReference>
<dbReference type="GO" id="GO:0008168">
    <property type="term" value="F:methyltransferase activity"/>
    <property type="evidence" value="ECO:0007669"/>
    <property type="project" value="UniProtKB-KW"/>
</dbReference>
<dbReference type="GO" id="GO:0015948">
    <property type="term" value="P:methanogenesis"/>
    <property type="evidence" value="ECO:0007669"/>
    <property type="project" value="UniProtKB-KW"/>
</dbReference>
<dbReference type="SUPFAM" id="SSF51726">
    <property type="entry name" value="UROD/MetE-like"/>
    <property type="match status" value="1"/>
</dbReference>
<keyword evidence="4" id="KW-0479">Metal-binding</keyword>
<dbReference type="EMBL" id="QZAB01000458">
    <property type="protein sequence ID" value="RQD82374.1"/>
    <property type="molecule type" value="Genomic_DNA"/>
</dbReference>